<proteinExistence type="predicted"/>
<dbReference type="SUPFAM" id="SSF55781">
    <property type="entry name" value="GAF domain-like"/>
    <property type="match status" value="1"/>
</dbReference>
<comment type="caution">
    <text evidence="2">The sequence shown here is derived from an EMBL/GenBank/DDBJ whole genome shotgun (WGS) entry which is preliminary data.</text>
</comment>
<dbReference type="InterPro" id="IPR003018">
    <property type="entry name" value="GAF"/>
</dbReference>
<dbReference type="InterPro" id="IPR029016">
    <property type="entry name" value="GAF-like_dom_sf"/>
</dbReference>
<organism evidence="2 3">
    <name type="scientific">Hoeflea poritis</name>
    <dbReference type="NCBI Taxonomy" id="2993659"/>
    <lineage>
        <taxon>Bacteria</taxon>
        <taxon>Pseudomonadati</taxon>
        <taxon>Pseudomonadota</taxon>
        <taxon>Alphaproteobacteria</taxon>
        <taxon>Hyphomicrobiales</taxon>
        <taxon>Rhizobiaceae</taxon>
        <taxon>Hoeflea</taxon>
    </lineage>
</organism>
<feature type="domain" description="GAF" evidence="1">
    <location>
        <begin position="26"/>
        <end position="139"/>
    </location>
</feature>
<accession>A0ABT4VUI7</accession>
<dbReference type="Gene3D" id="3.30.450.40">
    <property type="match status" value="1"/>
</dbReference>
<gene>
    <name evidence="2" type="ORF">OOZ53_23660</name>
</gene>
<protein>
    <recommendedName>
        <fullName evidence="1">GAF domain-containing protein</fullName>
    </recommendedName>
</protein>
<evidence type="ECO:0000259" key="1">
    <source>
        <dbReference type="Pfam" id="PF13185"/>
    </source>
</evidence>
<dbReference type="EMBL" id="JAPJZH010000022">
    <property type="protein sequence ID" value="MDA4848375.1"/>
    <property type="molecule type" value="Genomic_DNA"/>
</dbReference>
<sequence length="167" mass="18038">MDRLEYPAVLGHAAAGAHEPLFALLADRLAARVGYELFTVLVADPSEQQLRRIFSTDEAAYPLGPADKVEPSAWFEQLFVRRQPIVAGNRAEIAQWLPDYDGFDGTATGSLINYPVVADDRTIAILNLTDRAGRYGPEAPARLASETGLCAMAVSAFLAQTMKSGEA</sequence>
<dbReference type="Pfam" id="PF13185">
    <property type="entry name" value="GAF_2"/>
    <property type="match status" value="1"/>
</dbReference>
<dbReference type="Proteomes" id="UP001148313">
    <property type="component" value="Unassembled WGS sequence"/>
</dbReference>
<dbReference type="RefSeq" id="WP_271092236.1">
    <property type="nucleotide sequence ID" value="NZ_JAPJZH010000022.1"/>
</dbReference>
<keyword evidence="3" id="KW-1185">Reference proteome</keyword>
<evidence type="ECO:0000313" key="3">
    <source>
        <dbReference type="Proteomes" id="UP001148313"/>
    </source>
</evidence>
<evidence type="ECO:0000313" key="2">
    <source>
        <dbReference type="EMBL" id="MDA4848375.1"/>
    </source>
</evidence>
<name>A0ABT4VUI7_9HYPH</name>
<reference evidence="2" key="1">
    <citation type="submission" date="2022-11" db="EMBL/GenBank/DDBJ databases">
        <title>Hoeflea poritis sp. nov., isolated from scleractinian coral Porites lutea.</title>
        <authorList>
            <person name="Zhang G."/>
            <person name="Wei Q."/>
            <person name="Cai L."/>
        </authorList>
    </citation>
    <scope>NUCLEOTIDE SEQUENCE</scope>
    <source>
        <strain evidence="2">E7-10</strain>
    </source>
</reference>